<feature type="region of interest" description="Disordered" evidence="1">
    <location>
        <begin position="144"/>
        <end position="225"/>
    </location>
</feature>
<protein>
    <submittedName>
        <fullName evidence="2">Uncharacterized protein</fullName>
    </submittedName>
</protein>
<name>A0ABN9LCN7_9NEOB</name>
<evidence type="ECO:0000256" key="1">
    <source>
        <dbReference type="SAM" id="MobiDB-lite"/>
    </source>
</evidence>
<dbReference type="PANTHER" id="PTHR23085">
    <property type="entry name" value="GH28348P"/>
    <property type="match status" value="1"/>
</dbReference>
<dbReference type="Proteomes" id="UP001176940">
    <property type="component" value="Unassembled WGS sequence"/>
</dbReference>
<keyword evidence="3" id="KW-1185">Reference proteome</keyword>
<accession>A0ABN9LCN7</accession>
<reference evidence="2" key="1">
    <citation type="submission" date="2023-07" db="EMBL/GenBank/DDBJ databases">
        <authorList>
            <person name="Stuckert A."/>
        </authorList>
    </citation>
    <scope>NUCLEOTIDE SEQUENCE</scope>
</reference>
<proteinExistence type="predicted"/>
<dbReference type="PANTHER" id="PTHR23085:SF7">
    <property type="entry name" value="JUNCTOPHILIN-3"/>
    <property type="match status" value="1"/>
</dbReference>
<gene>
    <name evidence="2" type="ORF">RIMI_LOCUS7297758</name>
</gene>
<comment type="caution">
    <text evidence="2">The sequence shown here is derived from an EMBL/GenBank/DDBJ whole genome shotgun (WGS) entry which is preliminary data.</text>
</comment>
<organism evidence="2 3">
    <name type="scientific">Ranitomeya imitator</name>
    <name type="common">mimic poison frog</name>
    <dbReference type="NCBI Taxonomy" id="111125"/>
    <lineage>
        <taxon>Eukaryota</taxon>
        <taxon>Metazoa</taxon>
        <taxon>Chordata</taxon>
        <taxon>Craniata</taxon>
        <taxon>Vertebrata</taxon>
        <taxon>Euteleostomi</taxon>
        <taxon>Amphibia</taxon>
        <taxon>Batrachia</taxon>
        <taxon>Anura</taxon>
        <taxon>Neobatrachia</taxon>
        <taxon>Hyloidea</taxon>
        <taxon>Dendrobatidae</taxon>
        <taxon>Dendrobatinae</taxon>
        <taxon>Ranitomeya</taxon>
    </lineage>
</organism>
<feature type="compositionally biased region" description="Pro residues" evidence="1">
    <location>
        <begin position="179"/>
        <end position="189"/>
    </location>
</feature>
<dbReference type="InterPro" id="IPR017191">
    <property type="entry name" value="Junctophilin"/>
</dbReference>
<evidence type="ECO:0000313" key="2">
    <source>
        <dbReference type="EMBL" id="CAJ0937759.1"/>
    </source>
</evidence>
<evidence type="ECO:0000313" key="3">
    <source>
        <dbReference type="Proteomes" id="UP001176940"/>
    </source>
</evidence>
<dbReference type="EMBL" id="CAUEEQ010013733">
    <property type="protein sequence ID" value="CAJ0937759.1"/>
    <property type="molecule type" value="Genomic_DNA"/>
</dbReference>
<sequence>MDNDLSPAITTRPVSEDNVIDYLVTMAPVRGGCVISKRSFMELVSRAGNTSKKLRKRPSSDVWMTDSSLVFTIVEFGLFEVVNRTSHSRAKADAAAAAALKAQEEAQIARIAAKEFSPSFQHRENGLKCQRPKHQNSCDDIEVISTETPPQPDSPELYRKGTTPSDVTPDDSPMRSPLCSPPSTPPQPAPKSRNKSAHFSPTVVCGRGPGRGHSDVAGESGRGLC</sequence>